<organism evidence="2 3">
    <name type="scientific">Flavobacterium pallidum</name>
    <dbReference type="NCBI Taxonomy" id="2172098"/>
    <lineage>
        <taxon>Bacteria</taxon>
        <taxon>Pseudomonadati</taxon>
        <taxon>Bacteroidota</taxon>
        <taxon>Flavobacteriia</taxon>
        <taxon>Flavobacteriales</taxon>
        <taxon>Flavobacteriaceae</taxon>
        <taxon>Flavobacterium</taxon>
    </lineage>
</organism>
<dbReference type="Proteomes" id="UP000244937">
    <property type="component" value="Chromosome"/>
</dbReference>
<accession>A0A2S1SJT2</accession>
<evidence type="ECO:0000313" key="2">
    <source>
        <dbReference type="EMBL" id="AWI26658.1"/>
    </source>
</evidence>
<evidence type="ECO:0000256" key="1">
    <source>
        <dbReference type="SAM" id="MobiDB-lite"/>
    </source>
</evidence>
<dbReference type="KEGG" id="fpal:HYN49_12540"/>
<dbReference type="AlphaFoldDB" id="A0A2S1SJT2"/>
<name>A0A2S1SJT2_9FLAO</name>
<evidence type="ECO:0000313" key="3">
    <source>
        <dbReference type="Proteomes" id="UP000244937"/>
    </source>
</evidence>
<sequence>MFAIVTNAQINLNINPTVVEATPKPVVVRYYYLPDYSSYYDVSTKRYIYRTNNRWIRAKYLPGRARNYSYDKCRKIEISDYRGDRPYIYYKKHYAQYAPVVVRRPAVVYVDRKPGKGHGKHHGKGHGKGHGHH</sequence>
<reference evidence="2 3" key="1">
    <citation type="submission" date="2018-05" db="EMBL/GenBank/DDBJ databases">
        <title>Genome sequencing of Flavobacterium sp. HYN0049.</title>
        <authorList>
            <person name="Yi H."/>
            <person name="Baek C."/>
        </authorList>
    </citation>
    <scope>NUCLEOTIDE SEQUENCE [LARGE SCALE GENOMIC DNA]</scope>
    <source>
        <strain evidence="2 3">HYN0049</strain>
    </source>
</reference>
<gene>
    <name evidence="2" type="ORF">HYN49_12540</name>
</gene>
<feature type="region of interest" description="Disordered" evidence="1">
    <location>
        <begin position="112"/>
        <end position="133"/>
    </location>
</feature>
<protein>
    <submittedName>
        <fullName evidence="2">Uncharacterized protein</fullName>
    </submittedName>
</protein>
<keyword evidence="3" id="KW-1185">Reference proteome</keyword>
<proteinExistence type="predicted"/>
<dbReference type="EMBL" id="CP029187">
    <property type="protein sequence ID" value="AWI26658.1"/>
    <property type="molecule type" value="Genomic_DNA"/>
</dbReference>
<feature type="compositionally biased region" description="Basic residues" evidence="1">
    <location>
        <begin position="115"/>
        <end position="133"/>
    </location>
</feature>